<feature type="signal peptide" evidence="1">
    <location>
        <begin position="1"/>
        <end position="21"/>
    </location>
</feature>
<evidence type="ECO:0000256" key="1">
    <source>
        <dbReference type="SAM" id="SignalP"/>
    </source>
</evidence>
<feature type="chain" id="PRO_5045562549" description="Lipoprotein" evidence="1">
    <location>
        <begin position="22"/>
        <end position="127"/>
    </location>
</feature>
<keyword evidence="3" id="KW-1185">Reference proteome</keyword>
<comment type="caution">
    <text evidence="2">The sequence shown here is derived from an EMBL/GenBank/DDBJ whole genome shotgun (WGS) entry which is preliminary data.</text>
</comment>
<dbReference type="RefSeq" id="WP_220108882.1">
    <property type="nucleotide sequence ID" value="NZ_JAHZST010000003.1"/>
</dbReference>
<evidence type="ECO:0008006" key="4">
    <source>
        <dbReference type="Google" id="ProtNLM"/>
    </source>
</evidence>
<reference evidence="2 3" key="1">
    <citation type="submission" date="2021-07" db="EMBL/GenBank/DDBJ databases">
        <title>Shewanella sp. nov, isolated from SCS.</title>
        <authorList>
            <person name="Cao W.R."/>
        </authorList>
    </citation>
    <scope>NUCLEOTIDE SEQUENCE [LARGE SCALE GENOMIC DNA]</scope>
    <source>
        <strain evidence="2 3">NR704-98</strain>
    </source>
</reference>
<dbReference type="PROSITE" id="PS51257">
    <property type="entry name" value="PROKAR_LIPOPROTEIN"/>
    <property type="match status" value="1"/>
</dbReference>
<dbReference type="Gene3D" id="3.30.110.70">
    <property type="entry name" value="Hypothetical protein apc22750. Chain B"/>
    <property type="match status" value="1"/>
</dbReference>
<name>A0ABS7E0W3_9GAMM</name>
<proteinExistence type="predicted"/>
<organism evidence="2 3">
    <name type="scientific">Shewanella nanhaiensis</name>
    <dbReference type="NCBI Taxonomy" id="2864872"/>
    <lineage>
        <taxon>Bacteria</taxon>
        <taxon>Pseudomonadati</taxon>
        <taxon>Pseudomonadota</taxon>
        <taxon>Gammaproteobacteria</taxon>
        <taxon>Alteromonadales</taxon>
        <taxon>Shewanellaceae</taxon>
        <taxon>Shewanella</taxon>
    </lineage>
</organism>
<dbReference type="Proteomes" id="UP001195963">
    <property type="component" value="Unassembled WGS sequence"/>
</dbReference>
<evidence type="ECO:0000313" key="2">
    <source>
        <dbReference type="EMBL" id="MBW8183257.1"/>
    </source>
</evidence>
<dbReference type="EMBL" id="JAHZST010000003">
    <property type="protein sequence ID" value="MBW8183257.1"/>
    <property type="molecule type" value="Genomic_DNA"/>
</dbReference>
<sequence>MKTWKLSFLSLLLLSACSNLTFRTHISPEIGEVAARSIAASDIREFTAEEISRREKEFLGEIRSSYCQAGLSKPTPSRSLLATDLRYKTVGLGGNGYTVMECFDSNAGCNAYLECRALAYIVRDGSL</sequence>
<keyword evidence="1" id="KW-0732">Signal</keyword>
<evidence type="ECO:0000313" key="3">
    <source>
        <dbReference type="Proteomes" id="UP001195963"/>
    </source>
</evidence>
<protein>
    <recommendedName>
        <fullName evidence="4">Lipoprotein</fullName>
    </recommendedName>
</protein>
<gene>
    <name evidence="2" type="ORF">K0625_06225</name>
</gene>
<accession>A0ABS7E0W3</accession>